<name>A9HSH1_GLUDA</name>
<dbReference type="AlphaFoldDB" id="A9HSH1"/>
<keyword evidence="2" id="KW-1185">Reference proteome</keyword>
<dbReference type="Proteomes" id="UP000001176">
    <property type="component" value="Chromosome"/>
</dbReference>
<reference evidence="1 2" key="1">
    <citation type="journal article" date="2009" name="BMC Genomics">
        <title>Complete genome sequence of the sugarcane nitrogen-fixing endophyte Gluconacetobacter diazotrophicus Pal5.</title>
        <authorList>
            <person name="Bertalan M."/>
            <person name="Albano R."/>
            <person name="Padua V."/>
            <person name="Rouws L."/>
            <person name="Rojas C."/>
            <person name="Hemerly A."/>
            <person name="Teixeira K."/>
            <person name="Schwab S."/>
            <person name="Araujo J."/>
            <person name="Oliveira A."/>
            <person name="Franca L."/>
            <person name="Magalhaes V."/>
            <person name="Alqueres S."/>
            <person name="Cardoso A."/>
            <person name="Almeida W."/>
            <person name="Loureiro M.M."/>
            <person name="Nogueira E."/>
            <person name="Cidade D."/>
            <person name="Oliveira D."/>
            <person name="Simao T."/>
            <person name="Macedo J."/>
            <person name="Valadao A."/>
            <person name="Dreschsel M."/>
            <person name="Freitas F."/>
            <person name="Vidal M."/>
            <person name="Guedes H."/>
            <person name="Rodrigues E."/>
            <person name="Meneses C."/>
            <person name="Brioso P."/>
            <person name="Pozzer L."/>
            <person name="Figueiredo D."/>
            <person name="Montano H."/>
            <person name="Junior J."/>
            <person name="Filho G."/>
            <person name="Flores V."/>
            <person name="Ferreira B."/>
            <person name="Branco A."/>
            <person name="Gonzalez P."/>
            <person name="Guillobel H."/>
            <person name="Lemos M."/>
            <person name="Seibel L."/>
            <person name="Macedo J."/>
            <person name="Alves-Ferreira M."/>
            <person name="Sachetto-Martins G."/>
            <person name="Coelho A."/>
            <person name="Santos E."/>
            <person name="Amaral G."/>
            <person name="Neves A."/>
            <person name="Pacheco A.B."/>
            <person name="Carvalho D."/>
            <person name="Lery L."/>
            <person name="Bisch P."/>
            <person name="Rossle S.C."/>
            <person name="Urmenyi T."/>
            <person name="Kruger W.V."/>
            <person name="Martins O."/>
            <person name="Baldani J.I."/>
            <person name="Ferreira P.C."/>
        </authorList>
    </citation>
    <scope>NUCLEOTIDE SEQUENCE [LARGE SCALE GENOMIC DNA]</scope>
    <source>
        <strain evidence="2">ATCC 49037 / DSM 5601 / CCUG 37298 / CIP 103539 / LMG 7603 / PAl5</strain>
    </source>
</reference>
<evidence type="ECO:0000313" key="2">
    <source>
        <dbReference type="Proteomes" id="UP000001176"/>
    </source>
</evidence>
<proteinExistence type="predicted"/>
<sequence>MRPEMGCVFLDAIVFPAMFRPVSWDLHPIATASELILKHVYRHGE</sequence>
<dbReference type="EMBL" id="AM889285">
    <property type="protein sequence ID" value="CAP57078.1"/>
    <property type="molecule type" value="Genomic_DNA"/>
</dbReference>
<accession>A9HSH1</accession>
<organism evidence="1 2">
    <name type="scientific">Gluconacetobacter diazotrophicus (strain ATCC 49037 / DSM 5601 / CCUG 37298 / CIP 103539 / LMG 7603 / PAl5)</name>
    <dbReference type="NCBI Taxonomy" id="272568"/>
    <lineage>
        <taxon>Bacteria</taxon>
        <taxon>Pseudomonadati</taxon>
        <taxon>Pseudomonadota</taxon>
        <taxon>Alphaproteobacteria</taxon>
        <taxon>Acetobacterales</taxon>
        <taxon>Acetobacteraceae</taxon>
        <taxon>Gluconacetobacter</taxon>
    </lineage>
</organism>
<evidence type="ECO:0000313" key="1">
    <source>
        <dbReference type="EMBL" id="CAP57078.1"/>
    </source>
</evidence>
<protein>
    <submittedName>
        <fullName evidence="1">Uncharacterized protein</fullName>
    </submittedName>
</protein>
<dbReference type="KEGG" id="gdi:GDI3135"/>
<gene>
    <name evidence="1" type="ordered locus">GDI3135</name>
</gene>